<organism evidence="2 3">
    <name type="scientific">Trichonephila clavipes</name>
    <name type="common">Golden silk orbweaver</name>
    <name type="synonym">Nephila clavipes</name>
    <dbReference type="NCBI Taxonomy" id="2585209"/>
    <lineage>
        <taxon>Eukaryota</taxon>
        <taxon>Metazoa</taxon>
        <taxon>Ecdysozoa</taxon>
        <taxon>Arthropoda</taxon>
        <taxon>Chelicerata</taxon>
        <taxon>Arachnida</taxon>
        <taxon>Araneae</taxon>
        <taxon>Araneomorphae</taxon>
        <taxon>Entelegynae</taxon>
        <taxon>Araneoidea</taxon>
        <taxon>Nephilidae</taxon>
        <taxon>Trichonephila</taxon>
    </lineage>
</organism>
<name>A0A8X6W002_TRICX</name>
<protein>
    <submittedName>
        <fullName evidence="2">Uncharacterized protein</fullName>
    </submittedName>
</protein>
<reference evidence="2" key="1">
    <citation type="submission" date="2020-08" db="EMBL/GenBank/DDBJ databases">
        <title>Multicomponent nature underlies the extraordinary mechanical properties of spider dragline silk.</title>
        <authorList>
            <person name="Kono N."/>
            <person name="Nakamura H."/>
            <person name="Mori M."/>
            <person name="Yoshida Y."/>
            <person name="Ohtoshi R."/>
            <person name="Malay A.D."/>
            <person name="Moran D.A.P."/>
            <person name="Tomita M."/>
            <person name="Numata K."/>
            <person name="Arakawa K."/>
        </authorList>
    </citation>
    <scope>NUCLEOTIDE SEQUENCE</scope>
</reference>
<accession>A0A8X6W002</accession>
<dbReference type="EMBL" id="BMAU01021371">
    <property type="protein sequence ID" value="GFY25670.1"/>
    <property type="molecule type" value="Genomic_DNA"/>
</dbReference>
<proteinExistence type="predicted"/>
<sequence>MQDNARSYVARIVLTVKAWLLAWSARPPDISPIVKVWSMVTEPLVSHHTLVTTIDELGHRVEVALVYVPVHAVQSLFDSLLRCMSSVITASGGCSVY</sequence>
<dbReference type="GO" id="GO:0003676">
    <property type="term" value="F:nucleic acid binding"/>
    <property type="evidence" value="ECO:0007669"/>
    <property type="project" value="InterPro"/>
</dbReference>
<dbReference type="AlphaFoldDB" id="A0A8X6W002"/>
<keyword evidence="3" id="KW-1185">Reference proteome</keyword>
<evidence type="ECO:0000313" key="2">
    <source>
        <dbReference type="EMBL" id="GFY25670.1"/>
    </source>
</evidence>
<evidence type="ECO:0000313" key="3">
    <source>
        <dbReference type="Proteomes" id="UP000887159"/>
    </source>
</evidence>
<evidence type="ECO:0000256" key="1">
    <source>
        <dbReference type="SAM" id="SignalP"/>
    </source>
</evidence>
<keyword evidence="1" id="KW-0732">Signal</keyword>
<feature type="signal peptide" evidence="1">
    <location>
        <begin position="1"/>
        <end position="24"/>
    </location>
</feature>
<gene>
    <name evidence="2" type="ORF">TNCV_2487901</name>
</gene>
<dbReference type="InterPro" id="IPR036397">
    <property type="entry name" value="RNaseH_sf"/>
</dbReference>
<dbReference type="Gene3D" id="3.30.420.10">
    <property type="entry name" value="Ribonuclease H-like superfamily/Ribonuclease H"/>
    <property type="match status" value="1"/>
</dbReference>
<dbReference type="Proteomes" id="UP000887159">
    <property type="component" value="Unassembled WGS sequence"/>
</dbReference>
<comment type="caution">
    <text evidence="2">The sequence shown here is derived from an EMBL/GenBank/DDBJ whole genome shotgun (WGS) entry which is preliminary data.</text>
</comment>
<feature type="chain" id="PRO_5036463429" evidence="1">
    <location>
        <begin position="25"/>
        <end position="97"/>
    </location>
</feature>